<keyword evidence="7 9" id="KW-0472">Membrane</keyword>
<dbReference type="PANTHER" id="PTHR30574">
    <property type="entry name" value="INNER MEMBRANE PROTEIN YEDE"/>
    <property type="match status" value="1"/>
</dbReference>
<evidence type="ECO:0000256" key="7">
    <source>
        <dbReference type="ARBA" id="ARBA00023136"/>
    </source>
</evidence>
<feature type="transmembrane region" description="Helical" evidence="9">
    <location>
        <begin position="379"/>
        <end position="405"/>
    </location>
</feature>
<evidence type="ECO:0000256" key="8">
    <source>
        <dbReference type="ARBA" id="ARBA00035655"/>
    </source>
</evidence>
<dbReference type="AlphaFoldDB" id="A0A7V2WVA4"/>
<evidence type="ECO:0000256" key="5">
    <source>
        <dbReference type="ARBA" id="ARBA00022692"/>
    </source>
</evidence>
<dbReference type="Proteomes" id="UP000885750">
    <property type="component" value="Unassembled WGS sequence"/>
</dbReference>
<evidence type="ECO:0000256" key="4">
    <source>
        <dbReference type="ARBA" id="ARBA00022519"/>
    </source>
</evidence>
<organism evidence="10">
    <name type="scientific">Leucothrix mucor</name>
    <dbReference type="NCBI Taxonomy" id="45248"/>
    <lineage>
        <taxon>Bacteria</taxon>
        <taxon>Pseudomonadati</taxon>
        <taxon>Pseudomonadota</taxon>
        <taxon>Gammaproteobacteria</taxon>
        <taxon>Thiotrichales</taxon>
        <taxon>Thiotrichaceae</taxon>
        <taxon>Leucothrix</taxon>
    </lineage>
</organism>
<comment type="subcellular location">
    <subcellularLocation>
        <location evidence="1">Cell inner membrane</location>
        <topology evidence="1">Multi-pass membrane protein</topology>
    </subcellularLocation>
</comment>
<keyword evidence="2" id="KW-0813">Transport</keyword>
<protein>
    <submittedName>
        <fullName evidence="10">YeeE/YedE family protein</fullName>
    </submittedName>
</protein>
<evidence type="ECO:0000256" key="1">
    <source>
        <dbReference type="ARBA" id="ARBA00004429"/>
    </source>
</evidence>
<dbReference type="InterPro" id="IPR007272">
    <property type="entry name" value="Sulf_transp_TsuA/YedE"/>
</dbReference>
<name>A0A7V2WVA4_LEUMU</name>
<evidence type="ECO:0000313" key="10">
    <source>
        <dbReference type="EMBL" id="HFC92659.1"/>
    </source>
</evidence>
<feature type="transmembrane region" description="Helical" evidence="9">
    <location>
        <begin position="117"/>
        <end position="136"/>
    </location>
</feature>
<proteinExistence type="inferred from homology"/>
<evidence type="ECO:0000256" key="6">
    <source>
        <dbReference type="ARBA" id="ARBA00022989"/>
    </source>
</evidence>
<feature type="transmembrane region" description="Helical" evidence="9">
    <location>
        <begin position="277"/>
        <end position="297"/>
    </location>
</feature>
<feature type="transmembrane region" description="Helical" evidence="9">
    <location>
        <begin position="199"/>
        <end position="223"/>
    </location>
</feature>
<gene>
    <name evidence="10" type="ORF">ENJ51_07585</name>
</gene>
<keyword evidence="4" id="KW-0997">Cell inner membrane</keyword>
<feature type="transmembrane region" description="Helical" evidence="9">
    <location>
        <begin position="351"/>
        <end position="372"/>
    </location>
</feature>
<keyword evidence="3" id="KW-1003">Cell membrane</keyword>
<evidence type="ECO:0000256" key="3">
    <source>
        <dbReference type="ARBA" id="ARBA00022475"/>
    </source>
</evidence>
<feature type="transmembrane region" description="Helical" evidence="9">
    <location>
        <begin position="317"/>
        <end position="339"/>
    </location>
</feature>
<evidence type="ECO:0000256" key="2">
    <source>
        <dbReference type="ARBA" id="ARBA00022448"/>
    </source>
</evidence>
<accession>A0A7V2WVA4</accession>
<comment type="similarity">
    <text evidence="8">Belongs to the TsuA/YedE (TC 9.B.102) family.</text>
</comment>
<keyword evidence="5 9" id="KW-0812">Transmembrane</keyword>
<dbReference type="GO" id="GO:0005886">
    <property type="term" value="C:plasma membrane"/>
    <property type="evidence" value="ECO:0007669"/>
    <property type="project" value="UniProtKB-SubCell"/>
</dbReference>
<feature type="transmembrane region" description="Helical" evidence="9">
    <location>
        <begin position="251"/>
        <end position="271"/>
    </location>
</feature>
<sequence length="417" mass="44969">MNQATATVLSPLGMAKKIHSIPMIIGLALLFIGSLALYFTGEGVMDNQFTLPAMLIIGALFGMTLYHAAFGFGRAYRRLMLFGDITGVRAQLVMLAIATLLFAPLFATEYLSDPEVLVSPITMQLLIGAFLFGLSMQIADGCASGCLYEAGGGDSKMLITILGFIAGAFLATLHVEWWAELPEIPLIQYEDGFSLVAEYGWFAAAAGQLLFIVLLIGLLSYFGKSTPCKVRLKREEELRGLSKADRGWKTFFIGPWPIFVGAASLAVLNWLTTLVTGAPWGVVSAFSLWGAKISMLFGFTPDSPYWENRSELLENSIFMDTTSVVNIGVILGALLAAIWAKKFAPKASLAMKTFIITLVASVIMGYAARIAFGCNIGAFFSGVATFSLHGWVWLAAALPGVWIGAKLRPHLGLSNDD</sequence>
<feature type="transmembrane region" description="Helical" evidence="9">
    <location>
        <begin position="92"/>
        <end position="111"/>
    </location>
</feature>
<dbReference type="Pfam" id="PF04143">
    <property type="entry name" value="Sulf_transp"/>
    <property type="match status" value="1"/>
</dbReference>
<feature type="transmembrane region" description="Helical" evidence="9">
    <location>
        <begin position="51"/>
        <end position="72"/>
    </location>
</feature>
<reference evidence="10" key="1">
    <citation type="journal article" date="2020" name="mSystems">
        <title>Genome- and Community-Level Interaction Insights into Carbon Utilization and Element Cycling Functions of Hydrothermarchaeota in Hydrothermal Sediment.</title>
        <authorList>
            <person name="Zhou Z."/>
            <person name="Liu Y."/>
            <person name="Xu W."/>
            <person name="Pan J."/>
            <person name="Luo Z.H."/>
            <person name="Li M."/>
        </authorList>
    </citation>
    <scope>NUCLEOTIDE SEQUENCE [LARGE SCALE GENOMIC DNA]</scope>
    <source>
        <strain evidence="10">HyVt-493</strain>
    </source>
</reference>
<evidence type="ECO:0000256" key="9">
    <source>
        <dbReference type="SAM" id="Phobius"/>
    </source>
</evidence>
<comment type="caution">
    <text evidence="10">The sequence shown here is derived from an EMBL/GenBank/DDBJ whole genome shotgun (WGS) entry which is preliminary data.</text>
</comment>
<dbReference type="PANTHER" id="PTHR30574:SF1">
    <property type="entry name" value="SULPHUR TRANSPORT DOMAIN-CONTAINING PROTEIN"/>
    <property type="match status" value="1"/>
</dbReference>
<feature type="transmembrane region" description="Helical" evidence="9">
    <location>
        <begin position="21"/>
        <end position="39"/>
    </location>
</feature>
<keyword evidence="6 9" id="KW-1133">Transmembrane helix</keyword>
<feature type="transmembrane region" description="Helical" evidence="9">
    <location>
        <begin position="157"/>
        <end position="179"/>
    </location>
</feature>
<dbReference type="EMBL" id="DRMS01000283">
    <property type="protein sequence ID" value="HFC92659.1"/>
    <property type="molecule type" value="Genomic_DNA"/>
</dbReference>